<protein>
    <recommendedName>
        <fullName evidence="2">UmuC domain-containing protein</fullName>
    </recommendedName>
</protein>
<dbReference type="Gene3D" id="3.30.70.270">
    <property type="match status" value="1"/>
</dbReference>
<comment type="similarity">
    <text evidence="1">Belongs to the DNA polymerase type-Y family.</text>
</comment>
<dbReference type="InterPro" id="IPR043128">
    <property type="entry name" value="Rev_trsase/Diguanyl_cyclase"/>
</dbReference>
<dbReference type="Proteomes" id="UP001228113">
    <property type="component" value="Chromosome"/>
</dbReference>
<evidence type="ECO:0000259" key="2">
    <source>
        <dbReference type="PROSITE" id="PS50173"/>
    </source>
</evidence>
<reference evidence="3" key="1">
    <citation type="journal article" date="2023" name="Int. J. Syst. Evol. Microbiol.">
        <title>Mesoterricola silvestris gen. nov., sp. nov., Mesoterricola sediminis sp. nov., Geothrix oryzae sp. nov., Geothrix edaphica sp. nov., Geothrix rubra sp. nov., and Geothrix limicola sp. nov., six novel members of Acidobacteriota isolated from soils.</title>
        <authorList>
            <person name="Itoh H."/>
            <person name="Sugisawa Y."/>
            <person name="Mise K."/>
            <person name="Xu Z."/>
            <person name="Kuniyasu M."/>
            <person name="Ushijima N."/>
            <person name="Kawano K."/>
            <person name="Kobayashi E."/>
            <person name="Shiratori Y."/>
            <person name="Masuda Y."/>
            <person name="Senoo K."/>
        </authorList>
    </citation>
    <scope>NUCLEOTIDE SEQUENCE</scope>
    <source>
        <strain evidence="3">W786</strain>
    </source>
</reference>
<gene>
    <name evidence="3" type="ORF">METESE_22710</name>
</gene>
<organism evidence="3 4">
    <name type="scientific">Mesoterricola sediminis</name>
    <dbReference type="NCBI Taxonomy" id="2927980"/>
    <lineage>
        <taxon>Bacteria</taxon>
        <taxon>Pseudomonadati</taxon>
        <taxon>Acidobacteriota</taxon>
        <taxon>Holophagae</taxon>
        <taxon>Holophagales</taxon>
        <taxon>Holophagaceae</taxon>
        <taxon>Mesoterricola</taxon>
    </lineage>
</organism>
<sequence>MWVPEMPFQMACQGDAGLKDRPLAFLSEGAARTPCLWLVNRRARAEGLAPGEPMDQALRRVPGLRVLDPTPQTWWEAQAALGEFLQHWSPQGLLGRMGEALVELRGTGRLHGGPLDAAARMQRDLREAHGWLSHGGLSLSATAARIATRAPEAPGLHLAQVPEGSEQVFLAPHPLIRLPDITPRVRYRFRRLGLMRLGDLQPVPLPTLAQIMPEADARVALARARGEDRPRLPMLADPLGESRHPWRLEPPCLPEEVPLAIWCLDRFWNDGRTPRQLTLRWWDVDGEAHAWKAPEAALAEPAMALARLVEAAFRRGATRRILVHRLELHAAWGLGRPRSLFEEPLARKLGALETTLAKLRRRFPGQPVLPGWAKGVAS</sequence>
<dbReference type="InterPro" id="IPR043502">
    <property type="entry name" value="DNA/RNA_pol_sf"/>
</dbReference>
<dbReference type="EMBL" id="AP027081">
    <property type="protein sequence ID" value="BDU77313.1"/>
    <property type="molecule type" value="Genomic_DNA"/>
</dbReference>
<evidence type="ECO:0000256" key="1">
    <source>
        <dbReference type="ARBA" id="ARBA00010945"/>
    </source>
</evidence>
<evidence type="ECO:0000313" key="4">
    <source>
        <dbReference type="Proteomes" id="UP001228113"/>
    </source>
</evidence>
<accession>A0AA48HFJ7</accession>
<dbReference type="Pfam" id="PF00817">
    <property type="entry name" value="IMS"/>
    <property type="match status" value="1"/>
</dbReference>
<keyword evidence="4" id="KW-1185">Reference proteome</keyword>
<dbReference type="InterPro" id="IPR001126">
    <property type="entry name" value="UmuC"/>
</dbReference>
<dbReference type="PROSITE" id="PS50173">
    <property type="entry name" value="UMUC"/>
    <property type="match status" value="1"/>
</dbReference>
<feature type="domain" description="UmuC" evidence="2">
    <location>
        <begin position="18"/>
        <end position="182"/>
    </location>
</feature>
<dbReference type="SUPFAM" id="SSF56672">
    <property type="entry name" value="DNA/RNA polymerases"/>
    <property type="match status" value="1"/>
</dbReference>
<dbReference type="Gene3D" id="3.40.1170.60">
    <property type="match status" value="1"/>
</dbReference>
<dbReference type="GO" id="GO:0006281">
    <property type="term" value="P:DNA repair"/>
    <property type="evidence" value="ECO:0007669"/>
    <property type="project" value="InterPro"/>
</dbReference>
<name>A0AA48HFJ7_9BACT</name>
<evidence type="ECO:0000313" key="3">
    <source>
        <dbReference type="EMBL" id="BDU77313.1"/>
    </source>
</evidence>
<dbReference type="AlphaFoldDB" id="A0AA48HFJ7"/>
<dbReference type="KEGG" id="msea:METESE_22710"/>
<proteinExistence type="inferred from homology"/>